<dbReference type="AlphaFoldDB" id="A0AAD6T4X0"/>
<dbReference type="Proteomes" id="UP001218188">
    <property type="component" value="Unassembled WGS sequence"/>
</dbReference>
<dbReference type="EMBL" id="JARJCM010000031">
    <property type="protein sequence ID" value="KAJ7038515.1"/>
    <property type="molecule type" value="Genomic_DNA"/>
</dbReference>
<dbReference type="SUPFAM" id="SSF50978">
    <property type="entry name" value="WD40 repeat-like"/>
    <property type="match status" value="1"/>
</dbReference>
<accession>A0AAD6T4X0</accession>
<evidence type="ECO:0000313" key="1">
    <source>
        <dbReference type="EMBL" id="KAJ7038515.1"/>
    </source>
</evidence>
<proteinExistence type="predicted"/>
<sequence length="310" mass="34239">MRFCVFGTFESVRSSDCQEFTDSKWGQITNLTIMLNPAGGETQGLLVGTGRGMVSIYPWHERTICAATNTVVFFDAPVESQAFDAMGSSFVAASQFCTVKMYAIRDCSSSIPRRLEFMGEENETFIVHTLTTGTVRIDVRVAATSGRSRFCHVFGGQAAEGCPQFEHRSIRTLGPTDSDPFPISPFGTSRKIKGTAFGEIKGVRNIICGGDDGTIYVYNIPNHEIEQELIQADYGTICALTTCSTRDYHLISSAAGELPAHVYIWGKPTQRRHTEDMEQELERQRFEAQVALDAATLAQSRQEAESLRAE</sequence>
<dbReference type="Gene3D" id="2.130.10.10">
    <property type="entry name" value="YVTN repeat-like/Quinoprotein amine dehydrogenase"/>
    <property type="match status" value="1"/>
</dbReference>
<dbReference type="InterPro" id="IPR015943">
    <property type="entry name" value="WD40/YVTN_repeat-like_dom_sf"/>
</dbReference>
<evidence type="ECO:0000313" key="2">
    <source>
        <dbReference type="Proteomes" id="UP001218188"/>
    </source>
</evidence>
<dbReference type="InterPro" id="IPR036322">
    <property type="entry name" value="WD40_repeat_dom_sf"/>
</dbReference>
<name>A0AAD6T4X0_9AGAR</name>
<comment type="caution">
    <text evidence="1">The sequence shown here is derived from an EMBL/GenBank/DDBJ whole genome shotgun (WGS) entry which is preliminary data.</text>
</comment>
<organism evidence="1 2">
    <name type="scientific">Mycena alexandri</name>
    <dbReference type="NCBI Taxonomy" id="1745969"/>
    <lineage>
        <taxon>Eukaryota</taxon>
        <taxon>Fungi</taxon>
        <taxon>Dikarya</taxon>
        <taxon>Basidiomycota</taxon>
        <taxon>Agaricomycotina</taxon>
        <taxon>Agaricomycetes</taxon>
        <taxon>Agaricomycetidae</taxon>
        <taxon>Agaricales</taxon>
        <taxon>Marasmiineae</taxon>
        <taxon>Mycenaceae</taxon>
        <taxon>Mycena</taxon>
    </lineage>
</organism>
<keyword evidence="2" id="KW-1185">Reference proteome</keyword>
<gene>
    <name evidence="1" type="ORF">C8F04DRAFT_1179533</name>
</gene>
<reference evidence="1" key="1">
    <citation type="submission" date="2023-03" db="EMBL/GenBank/DDBJ databases">
        <title>Massive genome expansion in bonnet fungi (Mycena s.s.) driven by repeated elements and novel gene families across ecological guilds.</title>
        <authorList>
            <consortium name="Lawrence Berkeley National Laboratory"/>
            <person name="Harder C.B."/>
            <person name="Miyauchi S."/>
            <person name="Viragh M."/>
            <person name="Kuo A."/>
            <person name="Thoen E."/>
            <person name="Andreopoulos B."/>
            <person name="Lu D."/>
            <person name="Skrede I."/>
            <person name="Drula E."/>
            <person name="Henrissat B."/>
            <person name="Morin E."/>
            <person name="Kohler A."/>
            <person name="Barry K."/>
            <person name="LaButti K."/>
            <person name="Morin E."/>
            <person name="Salamov A."/>
            <person name="Lipzen A."/>
            <person name="Mereny Z."/>
            <person name="Hegedus B."/>
            <person name="Baldrian P."/>
            <person name="Stursova M."/>
            <person name="Weitz H."/>
            <person name="Taylor A."/>
            <person name="Grigoriev I.V."/>
            <person name="Nagy L.G."/>
            <person name="Martin F."/>
            <person name="Kauserud H."/>
        </authorList>
    </citation>
    <scope>NUCLEOTIDE SEQUENCE</scope>
    <source>
        <strain evidence="1">CBHHK200</strain>
    </source>
</reference>
<protein>
    <submittedName>
        <fullName evidence="1">Uncharacterized protein</fullName>
    </submittedName>
</protein>